<feature type="domain" description="Cell wall protein YJL171C/Tos1 C-terminal" evidence="9">
    <location>
        <begin position="208"/>
        <end position="437"/>
    </location>
</feature>
<name>A0AAX6M9W4_9PEZI</name>
<dbReference type="Pfam" id="PF10287">
    <property type="entry name" value="YJL171C_Tos1_C"/>
    <property type="match status" value="1"/>
</dbReference>
<accession>A0AAX6M9W4</accession>
<dbReference type="PANTHER" id="PTHR31737:SF2">
    <property type="entry name" value="PROTEIN TOS1"/>
    <property type="match status" value="1"/>
</dbReference>
<evidence type="ECO:0000313" key="11">
    <source>
        <dbReference type="EMBL" id="KAK6949440.1"/>
    </source>
</evidence>
<keyword evidence="6" id="KW-0326">Glycosidase</keyword>
<dbReference type="EMBL" id="JBANMG010000009">
    <property type="protein sequence ID" value="KAK6949440.1"/>
    <property type="molecule type" value="Genomic_DNA"/>
</dbReference>
<comment type="caution">
    <text evidence="11">The sequence shown here is derived from an EMBL/GenBank/DDBJ whole genome shotgun (WGS) entry which is preliminary data.</text>
</comment>
<sequence length="455" mass="48599">MKYSTALVVATASAVNAGFCNDAFEEFGNFFCPNAVKQVKYSGLDIAGKYRAVAQMDNNGLCTFQDKDYSGPIAPFDEDLTLHFRGPLELKTVAIFTPSSGPSKREVQRPHTKRHGHQHLHKKHHQHAKAEKREDMVVATIDGQVVSWVNNYFGGAAETPAPAPAPAPADPAPSPEPPAPEPASPAESYPEASPPPPTDSAPVDVPAGDFQRIAYYNAKDQVADGLVFLGNFGDPAISGTWDTVWGASLAYANEEGTGAAPSPTVLKDCRIDDTKEIVIASDQKCDESCGAVRPGSVAYKGFGGANKVFLTEFSMPLSGQTGWNMDMPAYWLLNGAIPRTGQYSKCSCWAGDNASPQEGGCGEADIIEVLRSGDTKAKSTFHFAAGTGDSHYFDRPTDKTMKVAVVFQASSSTASIKVLSDDFDMTGTSLTSDQVEDMINDEPDVNLFSLMTFGA</sequence>
<evidence type="ECO:0000256" key="8">
    <source>
        <dbReference type="SAM" id="MobiDB-lite"/>
    </source>
</evidence>
<dbReference type="InterPro" id="IPR018807">
    <property type="entry name" value="YJL171C/Tos1_N"/>
</dbReference>
<dbReference type="Pfam" id="PF10290">
    <property type="entry name" value="YJL171C_Tos1_N"/>
    <property type="match status" value="1"/>
</dbReference>
<feature type="region of interest" description="Disordered" evidence="8">
    <location>
        <begin position="159"/>
        <end position="206"/>
    </location>
</feature>
<keyword evidence="7" id="KW-0961">Cell wall biogenesis/degradation</keyword>
<evidence type="ECO:0000313" key="12">
    <source>
        <dbReference type="Proteomes" id="UP001369815"/>
    </source>
</evidence>
<evidence type="ECO:0000256" key="6">
    <source>
        <dbReference type="ARBA" id="ARBA00023295"/>
    </source>
</evidence>
<dbReference type="InterPro" id="IPR018805">
    <property type="entry name" value="YJL171C/Tos1_C"/>
</dbReference>
<gene>
    <name evidence="11" type="ORF">Daesc_009520</name>
</gene>
<feature type="domain" description="Cell wall protein YJL171C/Tos1 N-terminal" evidence="10">
    <location>
        <begin position="37"/>
        <end position="98"/>
    </location>
</feature>
<dbReference type="Proteomes" id="UP001369815">
    <property type="component" value="Unassembled WGS sequence"/>
</dbReference>
<dbReference type="GO" id="GO:0042973">
    <property type="term" value="F:glucan endo-1,3-beta-D-glucosidase activity"/>
    <property type="evidence" value="ECO:0007669"/>
    <property type="project" value="UniProtKB-EC"/>
</dbReference>
<proteinExistence type="inferred from homology"/>
<reference evidence="11 12" key="1">
    <citation type="journal article" date="2024" name="Front Chem Biol">
        <title>Unveiling the potential of Daldinia eschscholtzii MFLUCC 19-0629 through bioactivity and bioinformatics studies for enhanced sustainable agriculture production.</title>
        <authorList>
            <person name="Brooks S."/>
            <person name="Weaver J.A."/>
            <person name="Klomchit A."/>
            <person name="Alharthi S.A."/>
            <person name="Onlamun T."/>
            <person name="Nurani R."/>
            <person name="Vong T.K."/>
            <person name="Alberti F."/>
            <person name="Greco C."/>
        </authorList>
    </citation>
    <scope>NUCLEOTIDE SEQUENCE [LARGE SCALE GENOMIC DNA]</scope>
    <source>
        <strain evidence="11">MFLUCC 19-0629</strain>
    </source>
</reference>
<feature type="region of interest" description="Disordered" evidence="8">
    <location>
        <begin position="97"/>
        <end position="132"/>
    </location>
</feature>
<dbReference type="GO" id="GO:0009277">
    <property type="term" value="C:fungal-type cell wall"/>
    <property type="evidence" value="ECO:0007669"/>
    <property type="project" value="TreeGrafter"/>
</dbReference>
<feature type="compositionally biased region" description="Basic residues" evidence="8">
    <location>
        <begin position="110"/>
        <end position="127"/>
    </location>
</feature>
<dbReference type="GO" id="GO:0071555">
    <property type="term" value="P:cell wall organization"/>
    <property type="evidence" value="ECO:0007669"/>
    <property type="project" value="UniProtKB-KW"/>
</dbReference>
<evidence type="ECO:0000256" key="3">
    <source>
        <dbReference type="ARBA" id="ARBA00012780"/>
    </source>
</evidence>
<dbReference type="AlphaFoldDB" id="A0AAX6M9W4"/>
<comment type="catalytic activity">
    <reaction evidence="1">
        <text>Hydrolysis of (1-&gt;3)-beta-D-glucosidic linkages in (1-&gt;3)-beta-D-glucans.</text>
        <dbReference type="EC" id="3.2.1.39"/>
    </reaction>
</comment>
<keyword evidence="12" id="KW-1185">Reference proteome</keyword>
<dbReference type="PANTHER" id="PTHR31737">
    <property type="entry name" value="PROTEIN TOS1"/>
    <property type="match status" value="1"/>
</dbReference>
<dbReference type="EC" id="3.2.1.39" evidence="3"/>
<keyword evidence="4" id="KW-0732">Signal</keyword>
<organism evidence="11 12">
    <name type="scientific">Daldinia eschscholtzii</name>
    <dbReference type="NCBI Taxonomy" id="292717"/>
    <lineage>
        <taxon>Eukaryota</taxon>
        <taxon>Fungi</taxon>
        <taxon>Dikarya</taxon>
        <taxon>Ascomycota</taxon>
        <taxon>Pezizomycotina</taxon>
        <taxon>Sordariomycetes</taxon>
        <taxon>Xylariomycetidae</taxon>
        <taxon>Xylariales</taxon>
        <taxon>Hypoxylaceae</taxon>
        <taxon>Daldinia</taxon>
    </lineage>
</organism>
<keyword evidence="5" id="KW-0378">Hydrolase</keyword>
<evidence type="ECO:0000259" key="9">
    <source>
        <dbReference type="Pfam" id="PF10287"/>
    </source>
</evidence>
<protein>
    <recommendedName>
        <fullName evidence="3">glucan endo-1,3-beta-D-glucosidase</fullName>
        <ecNumber evidence="3">3.2.1.39</ecNumber>
    </recommendedName>
</protein>
<evidence type="ECO:0000256" key="1">
    <source>
        <dbReference type="ARBA" id="ARBA00000382"/>
    </source>
</evidence>
<evidence type="ECO:0000256" key="5">
    <source>
        <dbReference type="ARBA" id="ARBA00022801"/>
    </source>
</evidence>
<evidence type="ECO:0000256" key="2">
    <source>
        <dbReference type="ARBA" id="ARBA00006055"/>
    </source>
</evidence>
<comment type="similarity">
    <text evidence="2">Belongs to the PGA52 family.</text>
</comment>
<feature type="compositionally biased region" description="Pro residues" evidence="8">
    <location>
        <begin position="161"/>
        <end position="183"/>
    </location>
</feature>
<evidence type="ECO:0000256" key="7">
    <source>
        <dbReference type="ARBA" id="ARBA00023316"/>
    </source>
</evidence>
<evidence type="ECO:0000256" key="4">
    <source>
        <dbReference type="ARBA" id="ARBA00022729"/>
    </source>
</evidence>
<evidence type="ECO:0000259" key="10">
    <source>
        <dbReference type="Pfam" id="PF10290"/>
    </source>
</evidence>